<organism evidence="2 3">
    <name type="scientific">Plectus sambesii</name>
    <dbReference type="NCBI Taxonomy" id="2011161"/>
    <lineage>
        <taxon>Eukaryota</taxon>
        <taxon>Metazoa</taxon>
        <taxon>Ecdysozoa</taxon>
        <taxon>Nematoda</taxon>
        <taxon>Chromadorea</taxon>
        <taxon>Plectida</taxon>
        <taxon>Plectina</taxon>
        <taxon>Plectoidea</taxon>
        <taxon>Plectidae</taxon>
        <taxon>Plectus</taxon>
    </lineage>
</organism>
<proteinExistence type="predicted"/>
<evidence type="ECO:0000256" key="1">
    <source>
        <dbReference type="SAM" id="MobiDB-lite"/>
    </source>
</evidence>
<dbReference type="Proteomes" id="UP000887566">
    <property type="component" value="Unplaced"/>
</dbReference>
<reference evidence="3" key="1">
    <citation type="submission" date="2022-11" db="UniProtKB">
        <authorList>
            <consortium name="WormBaseParasite"/>
        </authorList>
    </citation>
    <scope>IDENTIFICATION</scope>
</reference>
<evidence type="ECO:0000313" key="3">
    <source>
        <dbReference type="WBParaSite" id="PSAMB.scaffold508size48791.g6638.t1"/>
    </source>
</evidence>
<dbReference type="WBParaSite" id="PSAMB.scaffold508size48791.g6638.t1">
    <property type="protein sequence ID" value="PSAMB.scaffold508size48791.g6638.t1"/>
    <property type="gene ID" value="PSAMB.scaffold508size48791.g6638"/>
</dbReference>
<name>A0A914WWB2_9BILA</name>
<accession>A0A914WWB2</accession>
<feature type="region of interest" description="Disordered" evidence="1">
    <location>
        <begin position="59"/>
        <end position="99"/>
    </location>
</feature>
<protein>
    <submittedName>
        <fullName evidence="3">Uncharacterized protein</fullName>
    </submittedName>
</protein>
<sequence>MPEENKFSAVDKVCPAQGAMLDELITRSFPPPASVRPSARRRRRRRRSIALFCGAVGRDQRWARGPSRGPRPTRVDGRFSGQQRPPREHDSHVARTNWR</sequence>
<evidence type="ECO:0000313" key="2">
    <source>
        <dbReference type="Proteomes" id="UP000887566"/>
    </source>
</evidence>
<keyword evidence="2" id="KW-1185">Reference proteome</keyword>
<dbReference type="AlphaFoldDB" id="A0A914WWB2"/>